<protein>
    <recommendedName>
        <fullName evidence="3">GAE domain-containing protein</fullName>
    </recommendedName>
</protein>
<organism evidence="1 2">
    <name type="scientific">Pseudoalteromonas citrea</name>
    <dbReference type="NCBI Taxonomy" id="43655"/>
    <lineage>
        <taxon>Bacteria</taxon>
        <taxon>Pseudomonadati</taxon>
        <taxon>Pseudomonadota</taxon>
        <taxon>Gammaproteobacteria</taxon>
        <taxon>Alteromonadales</taxon>
        <taxon>Pseudoalteromonadaceae</taxon>
        <taxon>Pseudoalteromonas</taxon>
    </lineage>
</organism>
<comment type="caution">
    <text evidence="1">The sequence shown here is derived from an EMBL/GenBank/DDBJ whole genome shotgun (WGS) entry which is preliminary data.</text>
</comment>
<dbReference type="Proteomes" id="UP000305730">
    <property type="component" value="Unassembled WGS sequence"/>
</dbReference>
<feature type="non-terminal residue" evidence="1">
    <location>
        <position position="1"/>
    </location>
</feature>
<proteinExistence type="predicted"/>
<keyword evidence="2" id="KW-1185">Reference proteome</keyword>
<evidence type="ECO:0000313" key="1">
    <source>
        <dbReference type="EMBL" id="TMP33711.1"/>
    </source>
</evidence>
<gene>
    <name evidence="1" type="ORF">CWB97_23185</name>
</gene>
<evidence type="ECO:0000313" key="2">
    <source>
        <dbReference type="Proteomes" id="UP000305730"/>
    </source>
</evidence>
<accession>A0ABY2W3C0</accession>
<evidence type="ECO:0008006" key="3">
    <source>
        <dbReference type="Google" id="ProtNLM"/>
    </source>
</evidence>
<name>A0ABY2W3C0_9GAMM</name>
<sequence>TLTGLGQLTHPSAKAQFYAINEYAVLVKFALLSNSTVNLSFVIRDTETPPVSTPFTRTSLSATSNGK</sequence>
<feature type="non-terminal residue" evidence="1">
    <location>
        <position position="67"/>
    </location>
</feature>
<dbReference type="RefSeq" id="WP_212751992.1">
    <property type="nucleotide sequence ID" value="NZ_PNCK01000288.1"/>
</dbReference>
<dbReference type="EMBL" id="PNCK01000288">
    <property type="protein sequence ID" value="TMP33711.1"/>
    <property type="molecule type" value="Genomic_DNA"/>
</dbReference>
<reference evidence="2" key="1">
    <citation type="submission" date="2019-06" db="EMBL/GenBank/DDBJ databases">
        <title>Co-occurence of chitin degradation, pigmentation and bioactivity in marine Pseudoalteromonas.</title>
        <authorList>
            <person name="Sonnenschein E.C."/>
            <person name="Bech P.K."/>
        </authorList>
    </citation>
    <scope>NUCLEOTIDE SEQUENCE [LARGE SCALE GENOMIC DNA]</scope>
    <source>
        <strain evidence="2">S2233</strain>
    </source>
</reference>